<reference evidence="1 2" key="1">
    <citation type="submission" date="2018-09" db="EMBL/GenBank/DDBJ databases">
        <authorList>
            <person name="Tagini F."/>
        </authorList>
    </citation>
    <scope>NUCLEOTIDE SEQUENCE [LARGE SCALE GENOMIC DNA]</scope>
    <source>
        <strain evidence="1 2">MK136</strain>
    </source>
</reference>
<name>A0A498PR24_9MYCO</name>
<dbReference type="Proteomes" id="UP000273307">
    <property type="component" value="Unassembled WGS sequence"/>
</dbReference>
<proteinExistence type="predicted"/>
<dbReference type="OrthoDB" id="4641839at2"/>
<sequence>MTGQGYQLFVDELTRLAGRTGDQRVQPIAARVAKPLRVAVGGRPGAGCRTVAHALAGAGLSVARSALAAGADVQVYVLAEAPKPEDREAVAAVHDARQPLVVVLNKADLSGFHGAGPMAAAQARCARLSAVLGLPVVPMIGLLAAAALHGLDEAYWPALRALAANDGGLACLDGSFDGFLSAELAVPAPMRMRLLEALDLFGIAVAVAAVRRGAPPARVRDLLRRASGVDAVADRVVAAGGRTRYRRILEAVTTLEAMAVTDPRIARCLSGDDMVLARMSAALDAVSGPHVQPADPQDQVSAQLRRAVRWQRHRRSRGGRAGGVDAACAADIIRGSLRLWSRAGGVAESGEHR</sequence>
<dbReference type="RefSeq" id="WP_122440673.1">
    <property type="nucleotide sequence ID" value="NZ_UPHP01000003.1"/>
</dbReference>
<evidence type="ECO:0000313" key="1">
    <source>
        <dbReference type="EMBL" id="VBA32656.1"/>
    </source>
</evidence>
<organism evidence="1 2">
    <name type="scientific">Mycobacterium attenuatum</name>
    <dbReference type="NCBI Taxonomy" id="2341086"/>
    <lineage>
        <taxon>Bacteria</taxon>
        <taxon>Bacillati</taxon>
        <taxon>Actinomycetota</taxon>
        <taxon>Actinomycetes</taxon>
        <taxon>Mycobacteriales</taxon>
        <taxon>Mycobacteriaceae</taxon>
        <taxon>Mycobacterium</taxon>
    </lineage>
</organism>
<dbReference type="EMBL" id="UPHP01000003">
    <property type="protein sequence ID" value="VBA32656.1"/>
    <property type="molecule type" value="Genomic_DNA"/>
</dbReference>
<accession>A0A498PR24</accession>
<dbReference type="SUPFAM" id="SSF52540">
    <property type="entry name" value="P-loop containing nucleoside triphosphate hydrolases"/>
    <property type="match status" value="1"/>
</dbReference>
<protein>
    <recommendedName>
        <fullName evidence="3">Isoniazid-induced protein IniC</fullName>
    </recommendedName>
</protein>
<dbReference type="AlphaFoldDB" id="A0A498PR24"/>
<dbReference type="Gene3D" id="3.40.50.300">
    <property type="entry name" value="P-loop containing nucleotide triphosphate hydrolases"/>
    <property type="match status" value="1"/>
</dbReference>
<evidence type="ECO:0008006" key="3">
    <source>
        <dbReference type="Google" id="ProtNLM"/>
    </source>
</evidence>
<evidence type="ECO:0000313" key="2">
    <source>
        <dbReference type="Proteomes" id="UP000273307"/>
    </source>
</evidence>
<gene>
    <name evidence="1" type="ORF">LAUMK136_00301</name>
</gene>
<keyword evidence="2" id="KW-1185">Reference proteome</keyword>
<dbReference type="InterPro" id="IPR027417">
    <property type="entry name" value="P-loop_NTPase"/>
</dbReference>